<reference evidence="1" key="1">
    <citation type="submission" date="2017-05" db="UniProtKB">
        <authorList>
            <consortium name="EnsemblMetazoa"/>
        </authorList>
    </citation>
    <scope>IDENTIFICATION</scope>
</reference>
<proteinExistence type="predicted"/>
<protein>
    <submittedName>
        <fullName evidence="1">Uncharacterized protein</fullName>
    </submittedName>
</protein>
<evidence type="ECO:0000313" key="1">
    <source>
        <dbReference type="EnsemblMetazoa" id="Aqu2.1.16295_001"/>
    </source>
</evidence>
<dbReference type="EnsemblMetazoa" id="Aqu2.1.16295_001">
    <property type="protein sequence ID" value="Aqu2.1.16295_001"/>
    <property type="gene ID" value="Aqu2.1.16295"/>
</dbReference>
<accession>A0A1X7TNC6</accession>
<organism evidence="1">
    <name type="scientific">Amphimedon queenslandica</name>
    <name type="common">Sponge</name>
    <dbReference type="NCBI Taxonomy" id="400682"/>
    <lineage>
        <taxon>Eukaryota</taxon>
        <taxon>Metazoa</taxon>
        <taxon>Porifera</taxon>
        <taxon>Demospongiae</taxon>
        <taxon>Heteroscleromorpha</taxon>
        <taxon>Haplosclerida</taxon>
        <taxon>Niphatidae</taxon>
        <taxon>Amphimedon</taxon>
    </lineage>
</organism>
<name>A0A1X7TNC6_AMPQE</name>
<dbReference type="InParanoid" id="A0A1X7TNC6"/>
<dbReference type="AlphaFoldDB" id="A0A1X7TNC6"/>
<sequence>LGLPVCVLVFSPVIKSMFFSLCIRSRAICTPNALTSVLCKANVMYMCISRNRSISVPYSFCSISSSFSSSMTSHSKCLWSRLIQMKST</sequence>